<accession>X6P3A9</accession>
<comment type="caution">
    <text evidence="4">The sequence shown here is derived from an EMBL/GenBank/DDBJ whole genome shotgun (WGS) entry which is preliminary data.</text>
</comment>
<keyword evidence="2 3" id="KW-0802">TPR repeat</keyword>
<dbReference type="Pfam" id="PF13424">
    <property type="entry name" value="TPR_12"/>
    <property type="match status" value="3"/>
</dbReference>
<evidence type="ECO:0000313" key="4">
    <source>
        <dbReference type="EMBL" id="ETO33025.1"/>
    </source>
</evidence>
<dbReference type="Pfam" id="PF13181">
    <property type="entry name" value="TPR_8"/>
    <property type="match status" value="1"/>
</dbReference>
<dbReference type="Gene3D" id="3.40.50.1460">
    <property type="match status" value="1"/>
</dbReference>
<dbReference type="InterPro" id="IPR011990">
    <property type="entry name" value="TPR-like_helical_dom_sf"/>
</dbReference>
<dbReference type="Gene3D" id="1.25.40.10">
    <property type="entry name" value="Tetratricopeptide repeat domain"/>
    <property type="match status" value="2"/>
</dbReference>
<dbReference type="SMART" id="SM00028">
    <property type="entry name" value="TPR"/>
    <property type="match status" value="6"/>
</dbReference>
<organism evidence="4 5">
    <name type="scientific">Reticulomyxa filosa</name>
    <dbReference type="NCBI Taxonomy" id="46433"/>
    <lineage>
        <taxon>Eukaryota</taxon>
        <taxon>Sar</taxon>
        <taxon>Rhizaria</taxon>
        <taxon>Retaria</taxon>
        <taxon>Foraminifera</taxon>
        <taxon>Monothalamids</taxon>
        <taxon>Reticulomyxidae</taxon>
        <taxon>Reticulomyxa</taxon>
    </lineage>
</organism>
<dbReference type="AlphaFoldDB" id="X6P3A9"/>
<dbReference type="PANTHER" id="PTHR45641:SF1">
    <property type="entry name" value="AAA+ ATPASE DOMAIN-CONTAINING PROTEIN"/>
    <property type="match status" value="1"/>
</dbReference>
<evidence type="ECO:0000313" key="5">
    <source>
        <dbReference type="Proteomes" id="UP000023152"/>
    </source>
</evidence>
<reference evidence="4 5" key="1">
    <citation type="journal article" date="2013" name="Curr. Biol.">
        <title>The Genome of the Foraminiferan Reticulomyxa filosa.</title>
        <authorList>
            <person name="Glockner G."/>
            <person name="Hulsmann N."/>
            <person name="Schleicher M."/>
            <person name="Noegel A.A."/>
            <person name="Eichinger L."/>
            <person name="Gallinger C."/>
            <person name="Pawlowski J."/>
            <person name="Sierra R."/>
            <person name="Euteneuer U."/>
            <person name="Pillet L."/>
            <person name="Moustafa A."/>
            <person name="Platzer M."/>
            <person name="Groth M."/>
            <person name="Szafranski K."/>
            <person name="Schliwa M."/>
        </authorList>
    </citation>
    <scope>NUCLEOTIDE SEQUENCE [LARGE SCALE GENOMIC DNA]</scope>
</reference>
<evidence type="ECO:0000256" key="1">
    <source>
        <dbReference type="ARBA" id="ARBA00022737"/>
    </source>
</evidence>
<feature type="repeat" description="TPR" evidence="3">
    <location>
        <begin position="697"/>
        <end position="730"/>
    </location>
</feature>
<name>X6P3A9_RETFI</name>
<feature type="repeat" description="TPR" evidence="3">
    <location>
        <begin position="655"/>
        <end position="688"/>
    </location>
</feature>
<evidence type="ECO:0000256" key="3">
    <source>
        <dbReference type="PROSITE-ProRule" id="PRU00339"/>
    </source>
</evidence>
<protein>
    <submittedName>
        <fullName evidence="4">Uncharacterized protein</fullName>
    </submittedName>
</protein>
<dbReference type="OrthoDB" id="5986190at2759"/>
<dbReference type="PANTHER" id="PTHR45641">
    <property type="entry name" value="TETRATRICOPEPTIDE REPEAT PROTEIN (AFU_ORTHOLOGUE AFUA_6G03870)"/>
    <property type="match status" value="1"/>
</dbReference>
<evidence type="ECO:0000256" key="2">
    <source>
        <dbReference type="ARBA" id="ARBA00022803"/>
    </source>
</evidence>
<proteinExistence type="predicted"/>
<sequence length="836" mass="97035">MSFKACLNDGIKVHTLLLTELTIKNLKQQVTQASRSTQVDSVLVTITDGNGCYVETDKSVADVFAKEPVYFIAHFQPKETQKKDNIVKEKEYEKETPASYKIKNPLVLLAGAMKQQHWYFKSVQKDLDLLQTLFQSKFGYQVFNAYRLPNVFKESFSLDGLNTFLLEHCLDVADFEKDGSNSYDGLIFVWYRGHEEYESEDESLHINNIDPKDIQDIFAEQTAYFVGKPKIFINIAYVEQEQYNYIATNLETQNNSNNNVWRHHQDKDIFTIFVMSTTNSSESDSDSDNDIKESCFTKMFCQIVEKNITKRLNVILNHAIGTTLEQTLNREIAQTGSMAQSEIYLISSSPVHSRNQDNHGDAEIKCAEMAEMKEEEKERDNSVTETLDFKKYWNRKWRRCNAEATKIVRQMLDQHEQGLVMVVYGSFRWKNLKDKFAAFIALVNNDNVEQKQFEEYWLYVIKRKVIVLDAVNIDGNVYAVDCEIQCKGSVNIAIQLFVTKNAMIDPVLKRSIAPIQWNTQMHHDIPVQLQAFEDDEEKCSEKKQFDIAIIHLQKHLQIAIDQFGLHHPYVAISYNMIGNAHYYNKQYDKSIEFYEKSLKSILSIFGTNYSIVAQLYHNLGNTYNDKFQYEKANECHEKALKIRLNIFGETHVDVAWSYISVGNAFFNKSQYSQAIEFYEKSLKIRLDIFGIDNVDVAWSYLNIGNSYFNKGHYSQAIESYDMLLKIRLLIFGVDNIDVAWANNNLANAYQNDGQLVKAIEYHQKALEIRRRILGKVHKSVGDSCWRLALAFQQREDKATARKYFEEAWKVNSVLLGEWHEQTWEAKRNVELNNTSS</sequence>
<dbReference type="SUPFAM" id="SSF52129">
    <property type="entry name" value="Caspase-like"/>
    <property type="match status" value="1"/>
</dbReference>
<dbReference type="Proteomes" id="UP000023152">
    <property type="component" value="Unassembled WGS sequence"/>
</dbReference>
<feature type="repeat" description="TPR" evidence="3">
    <location>
        <begin position="613"/>
        <end position="646"/>
    </location>
</feature>
<dbReference type="InterPro" id="IPR029030">
    <property type="entry name" value="Caspase-like_dom_sf"/>
</dbReference>
<dbReference type="SUPFAM" id="SSF48452">
    <property type="entry name" value="TPR-like"/>
    <property type="match status" value="2"/>
</dbReference>
<gene>
    <name evidence="4" type="ORF">RFI_04082</name>
</gene>
<keyword evidence="1" id="KW-0677">Repeat</keyword>
<keyword evidence="5" id="KW-1185">Reference proteome</keyword>
<dbReference type="EMBL" id="ASPP01003742">
    <property type="protein sequence ID" value="ETO33025.1"/>
    <property type="molecule type" value="Genomic_DNA"/>
</dbReference>
<dbReference type="PROSITE" id="PS50005">
    <property type="entry name" value="TPR"/>
    <property type="match status" value="3"/>
</dbReference>
<dbReference type="InterPro" id="IPR019734">
    <property type="entry name" value="TPR_rpt"/>
</dbReference>